<dbReference type="GO" id="GO:0006950">
    <property type="term" value="P:response to stress"/>
    <property type="evidence" value="ECO:0007669"/>
    <property type="project" value="TreeGrafter"/>
</dbReference>
<dbReference type="Proteomes" id="UP000050471">
    <property type="component" value="Plasmid unnamed"/>
</dbReference>
<accession>A0A0P7ICF9</accession>
<keyword evidence="3" id="KW-0804">Transcription</keyword>
<sequence>MTPTQSPGFRFWQTFLNWQKNIDMVLAPYDLTQPAFALLAVSAWLSEQNKAATGQSFVRQKVVTEMAQLNKMQVSQLLKRLQAGDLVSITNYEMDRREKLISLTQKGWETLEKTVPLVEDVDRKALANVSIG</sequence>
<comment type="caution">
    <text evidence="5">The sequence shown here is derived from an EMBL/GenBank/DDBJ whole genome shotgun (WGS) entry which is preliminary data.</text>
</comment>
<gene>
    <name evidence="5" type="ORF">AKJ29_18425</name>
</gene>
<proteinExistence type="predicted"/>
<evidence type="ECO:0000256" key="1">
    <source>
        <dbReference type="ARBA" id="ARBA00023015"/>
    </source>
</evidence>
<protein>
    <recommendedName>
        <fullName evidence="4">HTH marR-type domain-containing protein</fullName>
    </recommendedName>
</protein>
<keyword evidence="2" id="KW-0238">DNA-binding</keyword>
<evidence type="ECO:0000313" key="5">
    <source>
        <dbReference type="EMBL" id="KPN61559.1"/>
    </source>
</evidence>
<dbReference type="Pfam" id="PF13463">
    <property type="entry name" value="HTH_27"/>
    <property type="match status" value="1"/>
</dbReference>
<dbReference type="InterPro" id="IPR039422">
    <property type="entry name" value="MarR/SlyA-like"/>
</dbReference>
<dbReference type="GO" id="GO:0003677">
    <property type="term" value="F:DNA binding"/>
    <property type="evidence" value="ECO:0007669"/>
    <property type="project" value="UniProtKB-KW"/>
</dbReference>
<evidence type="ECO:0000256" key="2">
    <source>
        <dbReference type="ARBA" id="ARBA00023125"/>
    </source>
</evidence>
<dbReference type="EMBL" id="LKBA01000026">
    <property type="protein sequence ID" value="KPN61559.1"/>
    <property type="molecule type" value="Genomic_DNA"/>
</dbReference>
<feature type="domain" description="HTH marR-type" evidence="4">
    <location>
        <begin position="1"/>
        <end position="132"/>
    </location>
</feature>
<evidence type="ECO:0000256" key="3">
    <source>
        <dbReference type="ARBA" id="ARBA00023163"/>
    </source>
</evidence>
<organism evidence="5 6">
    <name type="scientific">Aliiroseovarius crassostreae</name>
    <dbReference type="NCBI Taxonomy" id="154981"/>
    <lineage>
        <taxon>Bacteria</taxon>
        <taxon>Pseudomonadati</taxon>
        <taxon>Pseudomonadota</taxon>
        <taxon>Alphaproteobacteria</taxon>
        <taxon>Rhodobacterales</taxon>
        <taxon>Paracoccaceae</taxon>
        <taxon>Aliiroseovarius</taxon>
    </lineage>
</organism>
<dbReference type="AlphaFoldDB" id="A0A0P7ICF9"/>
<keyword evidence="6" id="KW-1185">Reference proteome</keyword>
<dbReference type="PANTHER" id="PTHR33164:SF64">
    <property type="entry name" value="TRANSCRIPTIONAL REGULATOR SLYA"/>
    <property type="match status" value="1"/>
</dbReference>
<keyword evidence="5" id="KW-0614">Plasmid</keyword>
<dbReference type="PROSITE" id="PS50995">
    <property type="entry name" value="HTH_MARR_2"/>
    <property type="match status" value="1"/>
</dbReference>
<dbReference type="Gene3D" id="1.10.10.10">
    <property type="entry name" value="Winged helix-like DNA-binding domain superfamily/Winged helix DNA-binding domain"/>
    <property type="match status" value="1"/>
</dbReference>
<keyword evidence="1" id="KW-0805">Transcription regulation</keyword>
<evidence type="ECO:0000259" key="4">
    <source>
        <dbReference type="PROSITE" id="PS50995"/>
    </source>
</evidence>
<dbReference type="InterPro" id="IPR036388">
    <property type="entry name" value="WH-like_DNA-bd_sf"/>
</dbReference>
<geneLocation type="plasmid" evidence="5 6">
    <name>unnamed</name>
</geneLocation>
<dbReference type="InterPro" id="IPR000835">
    <property type="entry name" value="HTH_MarR-typ"/>
</dbReference>
<dbReference type="GO" id="GO:0003700">
    <property type="term" value="F:DNA-binding transcription factor activity"/>
    <property type="evidence" value="ECO:0007669"/>
    <property type="project" value="InterPro"/>
</dbReference>
<dbReference type="SUPFAM" id="SSF46785">
    <property type="entry name" value="Winged helix' DNA-binding domain"/>
    <property type="match status" value="1"/>
</dbReference>
<name>A0A0P7ICF9_9RHOB</name>
<dbReference type="InterPro" id="IPR036390">
    <property type="entry name" value="WH_DNA-bd_sf"/>
</dbReference>
<evidence type="ECO:0000313" key="6">
    <source>
        <dbReference type="Proteomes" id="UP000050471"/>
    </source>
</evidence>
<reference evidence="5 6" key="1">
    <citation type="submission" date="2015-09" db="EMBL/GenBank/DDBJ databases">
        <title>Draft genome sequence of Aliiroseovarius crassostreae CV919-312TSm, the causative agent of Roseovarius Oyster Disease (formerly Juvenile Oyster Disease).</title>
        <authorList>
            <person name="Kessner L."/>
            <person name="Spinard E."/>
            <person name="Nelson D."/>
        </authorList>
    </citation>
    <scope>NUCLEOTIDE SEQUENCE [LARGE SCALE GENOMIC DNA]</scope>
    <source>
        <strain evidence="5 6">CV919-312</strain>
        <plasmid evidence="5 6">unnamed</plasmid>
    </source>
</reference>
<dbReference type="PANTHER" id="PTHR33164">
    <property type="entry name" value="TRANSCRIPTIONAL REGULATOR, MARR FAMILY"/>
    <property type="match status" value="1"/>
</dbReference>